<keyword evidence="1" id="KW-0472">Membrane</keyword>
<sequence length="124" mass="12378">MGKSAIRAASPGIWPLQLLNFFMADAQAGIGPFLGVFLLAHGWASGGIGMVMTIGGVAGMLMITPAGLEGKHSGPCVFAKFANIRVAGSPPFPSASPPARLPAPPGRAGRIVGPATAASACRAL</sequence>
<proteinExistence type="predicted"/>
<dbReference type="InterPro" id="IPR036259">
    <property type="entry name" value="MFS_trans_sf"/>
</dbReference>
<dbReference type="SUPFAM" id="SSF103473">
    <property type="entry name" value="MFS general substrate transporter"/>
    <property type="match status" value="1"/>
</dbReference>
<keyword evidence="1" id="KW-1133">Transmembrane helix</keyword>
<organism evidence="2 3">
    <name type="scientific">Rhizobium loti</name>
    <name type="common">Mesorhizobium loti</name>
    <dbReference type="NCBI Taxonomy" id="381"/>
    <lineage>
        <taxon>Bacteria</taxon>
        <taxon>Pseudomonadati</taxon>
        <taxon>Pseudomonadota</taxon>
        <taxon>Alphaproteobacteria</taxon>
        <taxon>Hyphomicrobiales</taxon>
        <taxon>Phyllobacteriaceae</taxon>
        <taxon>Mesorhizobium</taxon>
    </lineage>
</organism>
<gene>
    <name evidence="2" type="ORF">C8D77_106121</name>
</gene>
<dbReference type="EMBL" id="QGGH01000006">
    <property type="protein sequence ID" value="PWJ89799.1"/>
    <property type="molecule type" value="Genomic_DNA"/>
</dbReference>
<reference evidence="2 3" key="1">
    <citation type="submission" date="2018-05" db="EMBL/GenBank/DDBJ databases">
        <title>Genomic Encyclopedia of Type Strains, Phase IV (KMG-IV): sequencing the most valuable type-strain genomes for metagenomic binning, comparative biology and taxonomic classification.</title>
        <authorList>
            <person name="Goeker M."/>
        </authorList>
    </citation>
    <scope>NUCLEOTIDE SEQUENCE [LARGE SCALE GENOMIC DNA]</scope>
    <source>
        <strain evidence="2 3">DSM 2626</strain>
    </source>
</reference>
<evidence type="ECO:0000256" key="1">
    <source>
        <dbReference type="SAM" id="Phobius"/>
    </source>
</evidence>
<feature type="transmembrane region" description="Helical" evidence="1">
    <location>
        <begin position="38"/>
        <end position="63"/>
    </location>
</feature>
<keyword evidence="1" id="KW-0812">Transmembrane</keyword>
<comment type="caution">
    <text evidence="2">The sequence shown here is derived from an EMBL/GenBank/DDBJ whole genome shotgun (WGS) entry which is preliminary data.</text>
</comment>
<protein>
    <submittedName>
        <fullName evidence="2">Uncharacterized protein</fullName>
    </submittedName>
</protein>
<dbReference type="Proteomes" id="UP000245631">
    <property type="component" value="Unassembled WGS sequence"/>
</dbReference>
<dbReference type="AlphaFoldDB" id="A0A8E3B3Z5"/>
<accession>A0A8E3B3Z5</accession>
<name>A0A8E3B3Z5_RHILI</name>
<evidence type="ECO:0000313" key="2">
    <source>
        <dbReference type="EMBL" id="PWJ89799.1"/>
    </source>
</evidence>
<evidence type="ECO:0000313" key="3">
    <source>
        <dbReference type="Proteomes" id="UP000245631"/>
    </source>
</evidence>